<reference evidence="1 2" key="1">
    <citation type="submission" date="2023-08" db="EMBL/GenBank/DDBJ databases">
        <authorList>
            <person name="Palmer J.M."/>
        </authorList>
    </citation>
    <scope>NUCLEOTIDE SEQUENCE [LARGE SCALE GENOMIC DNA]</scope>
    <source>
        <strain evidence="1 2">TWF481</strain>
    </source>
</reference>
<proteinExistence type="predicted"/>
<evidence type="ECO:0000313" key="2">
    <source>
        <dbReference type="Proteomes" id="UP001370758"/>
    </source>
</evidence>
<gene>
    <name evidence="1" type="ORF">TWF481_004926</name>
</gene>
<evidence type="ECO:0000313" key="1">
    <source>
        <dbReference type="EMBL" id="KAK6510210.1"/>
    </source>
</evidence>
<dbReference type="AlphaFoldDB" id="A0AAV9WKZ3"/>
<dbReference type="EMBL" id="JAVHJL010000002">
    <property type="protein sequence ID" value="KAK6510210.1"/>
    <property type="molecule type" value="Genomic_DNA"/>
</dbReference>
<protein>
    <submittedName>
        <fullName evidence="1">Uncharacterized protein</fullName>
    </submittedName>
</protein>
<comment type="caution">
    <text evidence="1">The sequence shown here is derived from an EMBL/GenBank/DDBJ whole genome shotgun (WGS) entry which is preliminary data.</text>
</comment>
<sequence length="243" mass="27552">MPTGLQAFGSESIFDIIAETGVVVNKLLNIVTKFEEDSTEQNYIDYPDLENRHAKAVAALQKIKAVVPQIPTFKIDTPIDFWKLTPIPADSPDLVVWKALENLIIPFNIDIEDPVMRAMIWLGYTFEPNTSGTDGMWTISPDKADLRIRVLESISKGIDGSLTSWSKPWEEFRDAILNTPIYDYISDDFKTQMVYVMGGKLLAKVKLYLDRVNNLAVYLNDFSKDCMLLVEALPEGWNNTHED</sequence>
<keyword evidence="2" id="KW-1185">Reference proteome</keyword>
<dbReference type="Proteomes" id="UP001370758">
    <property type="component" value="Unassembled WGS sequence"/>
</dbReference>
<organism evidence="1 2">
    <name type="scientific">Arthrobotrys musiformis</name>
    <dbReference type="NCBI Taxonomy" id="47236"/>
    <lineage>
        <taxon>Eukaryota</taxon>
        <taxon>Fungi</taxon>
        <taxon>Dikarya</taxon>
        <taxon>Ascomycota</taxon>
        <taxon>Pezizomycotina</taxon>
        <taxon>Orbiliomycetes</taxon>
        <taxon>Orbiliales</taxon>
        <taxon>Orbiliaceae</taxon>
        <taxon>Arthrobotrys</taxon>
    </lineage>
</organism>
<name>A0AAV9WKZ3_9PEZI</name>
<accession>A0AAV9WKZ3</accession>